<name>A0A3P6CR15_BRACM</name>
<reference evidence="1" key="1">
    <citation type="submission" date="2018-11" db="EMBL/GenBank/DDBJ databases">
        <authorList>
            <consortium name="Genoscope - CEA"/>
            <person name="William W."/>
        </authorList>
    </citation>
    <scope>NUCLEOTIDE SEQUENCE</scope>
</reference>
<proteinExistence type="predicted"/>
<gene>
    <name evidence="1" type="ORF">BRAA04T17172Z</name>
</gene>
<protein>
    <submittedName>
        <fullName evidence="1">Uncharacterized protein</fullName>
    </submittedName>
</protein>
<dbReference type="AlphaFoldDB" id="A0A3P6CR15"/>
<accession>A0A3P6CR15</accession>
<evidence type="ECO:0000313" key="1">
    <source>
        <dbReference type="EMBL" id="VDD12855.1"/>
    </source>
</evidence>
<dbReference type="EMBL" id="LR031576">
    <property type="protein sequence ID" value="VDD12855.1"/>
    <property type="molecule type" value="Genomic_DNA"/>
</dbReference>
<organism evidence="1">
    <name type="scientific">Brassica campestris</name>
    <name type="common">Field mustard</name>
    <dbReference type="NCBI Taxonomy" id="3711"/>
    <lineage>
        <taxon>Eukaryota</taxon>
        <taxon>Viridiplantae</taxon>
        <taxon>Streptophyta</taxon>
        <taxon>Embryophyta</taxon>
        <taxon>Tracheophyta</taxon>
        <taxon>Spermatophyta</taxon>
        <taxon>Magnoliopsida</taxon>
        <taxon>eudicotyledons</taxon>
        <taxon>Gunneridae</taxon>
        <taxon>Pentapetalae</taxon>
        <taxon>rosids</taxon>
        <taxon>malvids</taxon>
        <taxon>Brassicales</taxon>
        <taxon>Brassicaceae</taxon>
        <taxon>Brassiceae</taxon>
        <taxon>Brassica</taxon>
    </lineage>
</organism>
<sequence length="44" mass="4842">MTSHGEGIEEEQISRIEKGIEKDCHGGIETIICTSPALFALLKR</sequence>